<evidence type="ECO:0000313" key="2">
    <source>
        <dbReference type="Proteomes" id="UP000421283"/>
    </source>
</evidence>
<dbReference type="Proteomes" id="UP000421283">
    <property type="component" value="Unassembled WGS sequence"/>
</dbReference>
<gene>
    <name evidence="1" type="ORF">F7D31_05735</name>
</gene>
<organism evidence="1 2">
    <name type="scientific">Segatella copri</name>
    <dbReference type="NCBI Taxonomy" id="165179"/>
    <lineage>
        <taxon>Bacteria</taxon>
        <taxon>Pseudomonadati</taxon>
        <taxon>Bacteroidota</taxon>
        <taxon>Bacteroidia</taxon>
        <taxon>Bacteroidales</taxon>
        <taxon>Prevotellaceae</taxon>
        <taxon>Segatella</taxon>
    </lineage>
</organism>
<reference evidence="2" key="1">
    <citation type="submission" date="2019-09" db="EMBL/GenBank/DDBJ databases">
        <title>Distinct polysaccharide growth profiles of human intestinal Prevotella copri isolates.</title>
        <authorList>
            <person name="Fehlner-Peach H."/>
            <person name="Magnabosco C."/>
            <person name="Raghavan V."/>
            <person name="Scher J.U."/>
            <person name="Tett A."/>
            <person name="Cox L.M."/>
            <person name="Gottsegen C."/>
            <person name="Watters A."/>
            <person name="Wiltshire- Gordon J.D."/>
            <person name="Segata N."/>
            <person name="Bonneau R."/>
            <person name="Littman D.R."/>
        </authorList>
    </citation>
    <scope>NUCLEOTIDE SEQUENCE [LARGE SCALE GENOMIC DNA]</scope>
    <source>
        <strain evidence="2">iAU3127</strain>
    </source>
</reference>
<dbReference type="InterPro" id="IPR013785">
    <property type="entry name" value="Aldolase_TIM"/>
</dbReference>
<dbReference type="SUPFAM" id="SSF102114">
    <property type="entry name" value="Radical SAM enzymes"/>
    <property type="match status" value="1"/>
</dbReference>
<name>A0AA91A781_9BACT</name>
<dbReference type="RefSeq" id="WP_153137965.1">
    <property type="nucleotide sequence ID" value="NZ_VZAP01000068.1"/>
</dbReference>
<evidence type="ECO:0000313" key="1">
    <source>
        <dbReference type="EMBL" id="MQO92173.1"/>
    </source>
</evidence>
<dbReference type="InterPro" id="IPR058240">
    <property type="entry name" value="rSAM_sf"/>
</dbReference>
<protein>
    <submittedName>
        <fullName evidence="1">Uncharacterized protein</fullName>
    </submittedName>
</protein>
<dbReference type="EMBL" id="VZAP01000068">
    <property type="protein sequence ID" value="MQO92173.1"/>
    <property type="molecule type" value="Genomic_DNA"/>
</dbReference>
<comment type="caution">
    <text evidence="1">The sequence shown here is derived from an EMBL/GenBank/DDBJ whole genome shotgun (WGS) entry which is preliminary data.</text>
</comment>
<accession>A0AA91A781</accession>
<proteinExistence type="predicted"/>
<sequence>MAERKVKPEIMHLMILSKCNYKCELCCNKLYDIEKIPVATVKELKTIHTLCITGGEPFMASIDIDDFARSVKKNFPNIENIFVYTSGQILMFCLPHLFSYIDGLSISPKSMKDWLALEKIANHSTSREYFNNISRLPSNRLYVFKEQVPFFEERFKPIAKKLNLNVLYRTWDKEFKNPDNEIFRRLPILLN</sequence>
<dbReference type="Gene3D" id="3.20.20.70">
    <property type="entry name" value="Aldolase class I"/>
    <property type="match status" value="1"/>
</dbReference>
<dbReference type="AlphaFoldDB" id="A0AA91A781"/>